<evidence type="ECO:0000259" key="5">
    <source>
        <dbReference type="Pfam" id="PF25023"/>
    </source>
</evidence>
<evidence type="ECO:0000256" key="2">
    <source>
        <dbReference type="SAM" id="MobiDB-lite"/>
    </source>
</evidence>
<keyword evidence="6" id="KW-0472">Membrane</keyword>
<dbReference type="InterPro" id="IPR056823">
    <property type="entry name" value="TEN-like_YD-shell"/>
</dbReference>
<protein>
    <submittedName>
        <fullName evidence="6">Probable rhs-related transmembrane protein related</fullName>
    </submittedName>
</protein>
<evidence type="ECO:0000313" key="6">
    <source>
        <dbReference type="EMBL" id="AAQ58914.1"/>
    </source>
</evidence>
<feature type="signal peptide" evidence="3">
    <location>
        <begin position="1"/>
        <end position="27"/>
    </location>
</feature>
<dbReference type="STRING" id="243365.CV_1239"/>
<dbReference type="HOGENOM" id="CLU_985885_0_0_4"/>
<dbReference type="SMR" id="Q7NYN4"/>
<evidence type="ECO:0000313" key="7">
    <source>
        <dbReference type="Proteomes" id="UP000001424"/>
    </source>
</evidence>
<gene>
    <name evidence="6" type="ordered locus">CV_1239</name>
</gene>
<name>Q7NYN4_CHRVO</name>
<keyword evidence="7" id="KW-1185">Reference proteome</keyword>
<feature type="chain" id="PRO_5004290688" evidence="3">
    <location>
        <begin position="28"/>
        <end position="282"/>
    </location>
</feature>
<accession>Q7NYN4</accession>
<dbReference type="Pfam" id="PF15535">
    <property type="entry name" value="Ntox37"/>
    <property type="match status" value="1"/>
</dbReference>
<reference evidence="6 7" key="1">
    <citation type="journal article" date="2003" name="Proc. Natl. Acad. Sci. U.S.A.">
        <title>The complete genome sequence of Chromobacterium violaceum reveals remarkable and exploitable bacterial adaptability.</title>
        <authorList>
            <person name="Vasconcelos A.T.R."/>
            <person name="de Almeida D.F."/>
            <person name="Almeida F.C."/>
            <person name="de Almeida L.G.P."/>
            <person name="de Almeida R."/>
            <person name="Goncalves J.A.A."/>
            <person name="Andrade E.M."/>
            <person name="Antonio R.V."/>
            <person name="Araripe J."/>
            <person name="de Araujo M.F.F."/>
            <person name="Filho S.A."/>
            <person name="Azevedo V."/>
            <person name="Batista A.J."/>
            <person name="Bataus L.A.M."/>
            <person name="Batista J.S."/>
            <person name="Belo A."/>
            <person name="vander Berg C."/>
            <person name="Blamey J."/>
            <person name="Bogo M."/>
            <person name="Bonato S."/>
            <person name="Bordignon J."/>
            <person name="Brito C.A."/>
            <person name="Brocchi M."/>
            <person name="Burity H.A."/>
            <person name="Camargo A.A."/>
            <person name="Cardoso D.D.P."/>
            <person name="Carneiro N.P."/>
            <person name="Carraro D.M."/>
            <person name="Carvalho C.M.B."/>
            <person name="Cascardo J.C.M."/>
            <person name="Cavada B.S."/>
            <person name="Chueire L.M.O."/>
            <person name="Pasa T.B.C."/>
            <person name="Duran N."/>
            <person name="Fagundes N."/>
            <person name="Falcao C.L."/>
            <person name="Fantinatti F."/>
            <person name="Farias I.P."/>
            <person name="Felipe M.S.S."/>
            <person name="Ferrari L.P."/>
            <person name="Ferro J.A."/>
            <person name="Ferro M.I.T."/>
            <person name="Franco G.R."/>
            <person name="Freitas N.S.A."/>
            <person name="Furlan L.R."/>
            <person name="Gazzinelli R.T."/>
            <person name="Gomes E.A."/>
            <person name="Goncalves P.R."/>
            <person name="Grangeiro T.B."/>
            <person name="Grattapaglia D."/>
            <person name="Grisard E.C."/>
            <person name="Guimaraes C.T."/>
            <person name="Hanna E.S."/>
            <person name="Hungria M."/>
            <person name="Jardim S.N."/>
            <person name="Laurino J."/>
            <person name="Leoi L.C.T."/>
            <person name="Fassarella L."/>
            <person name="Lima A."/>
            <person name="Loureiro M.F."/>
            <person name="Lyra M.C.P."/>
            <person name="Macedo M."/>
            <person name="Madeira H.M.F."/>
            <person name="Manfio G.P."/>
            <person name="Maranhao A.Q."/>
            <person name="Martins W.S."/>
            <person name="di Mauro S.M.Z."/>
            <person name="de Medeiros S.R.B."/>
            <person name="Meissner R.D.V."/>
            <person name="Menck C.F.M."/>
            <person name="Moreira M.A.M."/>
            <person name="Nascimento F.F."/>
            <person name="Nicolas M.F."/>
            <person name="Oliveira J.G."/>
            <person name="Oliveira S.C."/>
            <person name="Paixao R.F.C."/>
            <person name="Parente J.A."/>
            <person name="Pedrosa F.O."/>
            <person name="Pena S.J.D."/>
            <person name="Perreira J.O."/>
            <person name="Perreira M."/>
            <person name="Pinto L.S.R.C."/>
            <person name="Pinto L.S."/>
            <person name="Porto J.I.R."/>
            <person name="Potrich D.P."/>
            <person name="Neto C.E.R."/>
            <person name="Reis A.M.M."/>
            <person name="Rigo L.U."/>
            <person name="Rondinelli E."/>
            <person name="dos Santos E.B.P."/>
            <person name="Santos F.R."/>
            <person name="Schneider M.P.C."/>
            <person name="Seuanez H.N."/>
            <person name="Silva A.M.R."/>
            <person name="da Silva A.L.C."/>
            <person name="Silva D.W."/>
            <person name="Silva R."/>
            <person name="Simoes I.C."/>
            <person name="Simon D."/>
            <person name="Soares C.M.A."/>
            <person name="Soares R.B.A."/>
            <person name="Souza E.M."/>
            <person name="Souza K.R.L."/>
            <person name="Souza R.C."/>
            <person name="Steffens M.B.R."/>
            <person name="Steindel M."/>
            <person name="Teixeira S.R."/>
            <person name="Urmenyi T."/>
            <person name="Vettore A."/>
            <person name="Wassem R."/>
            <person name="Zaha A."/>
            <person name="Simpson A.J.G."/>
        </authorList>
    </citation>
    <scope>NUCLEOTIDE SEQUENCE [LARGE SCALE GENOMIC DNA]</scope>
    <source>
        <strain evidence="7">ATCC 12472 / DSM 30191 / JCM 1249 / NBRC 12614 / NCIMB 9131 / NCTC 9757</strain>
    </source>
</reference>
<feature type="domain" description="Toxin 37-like C-terminal" evidence="4">
    <location>
        <begin position="203"/>
        <end position="279"/>
    </location>
</feature>
<keyword evidence="1" id="KW-0677">Repeat</keyword>
<feature type="region of interest" description="Disordered" evidence="2">
    <location>
        <begin position="190"/>
        <end position="282"/>
    </location>
</feature>
<dbReference type="PANTHER" id="PTHR32305:SF15">
    <property type="entry name" value="PROTEIN RHSA-RELATED"/>
    <property type="match status" value="1"/>
</dbReference>
<evidence type="ECO:0000259" key="4">
    <source>
        <dbReference type="Pfam" id="PF15535"/>
    </source>
</evidence>
<keyword evidence="3" id="KW-0732">Signal</keyword>
<dbReference type="InterPro" id="IPR050708">
    <property type="entry name" value="T6SS_VgrG/RHS"/>
</dbReference>
<organism evidence="6 7">
    <name type="scientific">Chromobacterium violaceum (strain ATCC 12472 / DSM 30191 / JCM 1249 / CCUG 213 / NBRC 12614 / NCIMB 9131 / NCTC 9757 / MK)</name>
    <dbReference type="NCBI Taxonomy" id="243365"/>
    <lineage>
        <taxon>Bacteria</taxon>
        <taxon>Pseudomonadati</taxon>
        <taxon>Pseudomonadota</taxon>
        <taxon>Betaproteobacteria</taxon>
        <taxon>Neisseriales</taxon>
        <taxon>Chromobacteriaceae</taxon>
        <taxon>Chromobacterium</taxon>
    </lineage>
</organism>
<dbReference type="RefSeq" id="WP_011134794.1">
    <property type="nucleotide sequence ID" value="NC_005085.1"/>
</dbReference>
<dbReference type="InterPro" id="IPR029108">
    <property type="entry name" value="Ntox37-like_C"/>
</dbReference>
<evidence type="ECO:0000256" key="1">
    <source>
        <dbReference type="ARBA" id="ARBA00022737"/>
    </source>
</evidence>
<dbReference type="Pfam" id="PF25023">
    <property type="entry name" value="TEN_YD-shell"/>
    <property type="match status" value="1"/>
</dbReference>
<dbReference type="EMBL" id="AE016825">
    <property type="protein sequence ID" value="AAQ58914.1"/>
    <property type="molecule type" value="Genomic_DNA"/>
</dbReference>
<proteinExistence type="predicted"/>
<dbReference type="InterPro" id="IPR022385">
    <property type="entry name" value="Rhs_assc_core"/>
</dbReference>
<dbReference type="Gene3D" id="2.180.10.10">
    <property type="entry name" value="RHS repeat-associated core"/>
    <property type="match status" value="1"/>
</dbReference>
<dbReference type="PANTHER" id="PTHR32305">
    <property type="match status" value="1"/>
</dbReference>
<sequence>MHKLIKRWLVLGVLLSAGLLLNANVVAAPAPTIYYVQNDQLGTPREVVDSNNVEVWRWEGDAYGNERPNQDPSNTGNAFVFNLRYPGQYYDTETGRMYNGWRDYDPAVGRYVQSDPFGLLGGQWSTYGYVNGNPTNAIDPSGMETVLPGPIPLPIPFPTLPGRSGNEDDYGLNPPSLSQQINSWLNNNIYNKPPKDATDPNGAKAPGKPGRTEGFCEPKKGAPTWGRAPNGRGSGWIDADGNVWVPTGPSSGSTGDAHGGPHWDVQKPGGGYDNVYPGGRRR</sequence>
<dbReference type="KEGG" id="cvi:CV_1239"/>
<dbReference type="Proteomes" id="UP000001424">
    <property type="component" value="Chromosome"/>
</dbReference>
<keyword evidence="6" id="KW-0812">Transmembrane</keyword>
<dbReference type="AlphaFoldDB" id="Q7NYN4"/>
<feature type="domain" description="Teneurin-like YD-shell" evidence="5">
    <location>
        <begin position="31"/>
        <end position="115"/>
    </location>
</feature>
<feature type="compositionally biased region" description="Basic and acidic residues" evidence="2">
    <location>
        <begin position="210"/>
        <end position="220"/>
    </location>
</feature>
<evidence type="ECO:0000256" key="3">
    <source>
        <dbReference type="SAM" id="SignalP"/>
    </source>
</evidence>
<dbReference type="NCBIfam" id="TIGR03696">
    <property type="entry name" value="Rhs_assc_core"/>
    <property type="match status" value="1"/>
</dbReference>
<dbReference type="eggNOG" id="COG3209">
    <property type="taxonomic scope" value="Bacteria"/>
</dbReference>